<comment type="caution">
    <text evidence="2">The sequence shown here is derived from an EMBL/GenBank/DDBJ whole genome shotgun (WGS) entry which is preliminary data.</text>
</comment>
<keyword evidence="3" id="KW-1185">Reference proteome</keyword>
<evidence type="ECO:0000313" key="2">
    <source>
        <dbReference type="EMBL" id="MPC61096.1"/>
    </source>
</evidence>
<protein>
    <submittedName>
        <fullName evidence="2">Uncharacterized protein</fullName>
    </submittedName>
</protein>
<evidence type="ECO:0000256" key="1">
    <source>
        <dbReference type="SAM" id="MobiDB-lite"/>
    </source>
</evidence>
<name>A0A5B7GU29_PORTR</name>
<organism evidence="2 3">
    <name type="scientific">Portunus trituberculatus</name>
    <name type="common">Swimming crab</name>
    <name type="synonym">Neptunus trituberculatus</name>
    <dbReference type="NCBI Taxonomy" id="210409"/>
    <lineage>
        <taxon>Eukaryota</taxon>
        <taxon>Metazoa</taxon>
        <taxon>Ecdysozoa</taxon>
        <taxon>Arthropoda</taxon>
        <taxon>Crustacea</taxon>
        <taxon>Multicrustacea</taxon>
        <taxon>Malacostraca</taxon>
        <taxon>Eumalacostraca</taxon>
        <taxon>Eucarida</taxon>
        <taxon>Decapoda</taxon>
        <taxon>Pleocyemata</taxon>
        <taxon>Brachyura</taxon>
        <taxon>Eubrachyura</taxon>
        <taxon>Portunoidea</taxon>
        <taxon>Portunidae</taxon>
        <taxon>Portuninae</taxon>
        <taxon>Portunus</taxon>
    </lineage>
</organism>
<dbReference type="EMBL" id="VSRR010018210">
    <property type="protein sequence ID" value="MPC61096.1"/>
    <property type="molecule type" value="Genomic_DNA"/>
</dbReference>
<reference evidence="2 3" key="1">
    <citation type="submission" date="2019-05" db="EMBL/GenBank/DDBJ databases">
        <title>Another draft genome of Portunus trituberculatus and its Hox gene families provides insights of decapod evolution.</title>
        <authorList>
            <person name="Jeong J.-H."/>
            <person name="Song I."/>
            <person name="Kim S."/>
            <person name="Choi T."/>
            <person name="Kim D."/>
            <person name="Ryu S."/>
            <person name="Kim W."/>
        </authorList>
    </citation>
    <scope>NUCLEOTIDE SEQUENCE [LARGE SCALE GENOMIC DNA]</scope>
    <source>
        <tissue evidence="2">Muscle</tissue>
    </source>
</reference>
<sequence>MIPLNSSHRLESVVGYNLQLPSLTSFIHAFSTPSALYADLYHSTSPWHPLTLPPQVRLRDSGGSRSRVQPGMLLRLPRELTYRRKRNRDLEGKQRSNARRLGRGTRDTGRGTEGVLASFAQLLPVSLPRVNYYD</sequence>
<accession>A0A5B7GU29</accession>
<feature type="region of interest" description="Disordered" evidence="1">
    <location>
        <begin position="84"/>
        <end position="110"/>
    </location>
</feature>
<feature type="compositionally biased region" description="Basic and acidic residues" evidence="1">
    <location>
        <begin position="84"/>
        <end position="94"/>
    </location>
</feature>
<dbReference type="AlphaFoldDB" id="A0A5B7GU29"/>
<proteinExistence type="predicted"/>
<evidence type="ECO:0000313" key="3">
    <source>
        <dbReference type="Proteomes" id="UP000324222"/>
    </source>
</evidence>
<gene>
    <name evidence="2" type="ORF">E2C01_055159</name>
</gene>
<dbReference type="Proteomes" id="UP000324222">
    <property type="component" value="Unassembled WGS sequence"/>
</dbReference>